<dbReference type="AlphaFoldDB" id="A0A7X8SNP3"/>
<evidence type="ECO:0000313" key="3">
    <source>
        <dbReference type="Proteomes" id="UP000585050"/>
    </source>
</evidence>
<feature type="transmembrane region" description="Helical" evidence="1">
    <location>
        <begin position="555"/>
        <end position="576"/>
    </location>
</feature>
<dbReference type="PANTHER" id="PTHR35807:SF1">
    <property type="entry name" value="TRANSCRIPTIONAL REGULATOR REDD"/>
    <property type="match status" value="1"/>
</dbReference>
<dbReference type="RefSeq" id="WP_168884213.1">
    <property type="nucleotide sequence ID" value="NZ_JABAIL010000006.1"/>
</dbReference>
<name>A0A7X8SNP3_9BACT</name>
<dbReference type="GO" id="GO:0006355">
    <property type="term" value="P:regulation of DNA-templated transcription"/>
    <property type="evidence" value="ECO:0007669"/>
    <property type="project" value="TreeGrafter"/>
</dbReference>
<dbReference type="Gene3D" id="2.120.10.80">
    <property type="entry name" value="Kelch-type beta propeller"/>
    <property type="match status" value="1"/>
</dbReference>
<dbReference type="SUPFAM" id="SSF50965">
    <property type="entry name" value="Galactose oxidase, central domain"/>
    <property type="match status" value="1"/>
</dbReference>
<protein>
    <recommendedName>
        <fullName evidence="4">Kelch motif-containing protein</fullName>
    </recommendedName>
</protein>
<organism evidence="2 3">
    <name type="scientific">Flammeovirga agarivorans</name>
    <dbReference type="NCBI Taxonomy" id="2726742"/>
    <lineage>
        <taxon>Bacteria</taxon>
        <taxon>Pseudomonadati</taxon>
        <taxon>Bacteroidota</taxon>
        <taxon>Cytophagia</taxon>
        <taxon>Cytophagales</taxon>
        <taxon>Flammeovirgaceae</taxon>
        <taxon>Flammeovirga</taxon>
    </lineage>
</organism>
<dbReference type="GO" id="GO:0003677">
    <property type="term" value="F:DNA binding"/>
    <property type="evidence" value="ECO:0007669"/>
    <property type="project" value="TreeGrafter"/>
</dbReference>
<keyword evidence="3" id="KW-1185">Reference proteome</keyword>
<sequence length="871" mass="101521">MKYFLITTISILLVTFNLFAQYKGGIKFKSHDHDLESRTSLILLEGAKVNAEERMVLTTDILFNKTRKHYFGYILRMIDSSHRNIDIVYNYNNPDNYNFSLIYDHDITPIQFNFEDQESALNEWTTLVLEVDITNNQLTLSIGDQSKTLTLPEIQKFTNLKYYFGANNNPYFKVHDVAPVTLRNIEIQLDDLQLQWPLNEKAGTVVNCNQGEAYNGIVNNGIWLHEVQSKWEKIGSRRIDGSLFYFDEENSDYYFMNNDTLYRKGMYQEKAEYILTGNYPFFNDPNIRVVESQKDEVILYNLFKDEFFKFNLKSKQLVKANIHFPHKKSTIQHMSWVNKKNSELYIFGGYGNYEYSGILSKVDLNESSYKEINFKGDIISPRYFSGIGQATSGHQYIFGGYGSISGKQIAHPQNNYDLFDFDENTRTTKKIATWETTDESYIVSRNIIVDTLKHQFLALTYDNHVHKNILKLKLFDIESLSVKTIANTIPFEFNDTQTTVQLKYDKEYQRLYAIILNRKGKKTELNLFALDVTGNTYSNIIEKEVVTAENDQIDWIYYLIGAFVLVISFILIKLFVSRNTKTNEVPVQDKPQEVKKPEEKVIQESIPAVTEELEEVEAEDFMEDNKMTSVINFFGGFRIIDQNGKDISNKFTPLIKQIFLLISLSQFHNGRGVTVEQMTDVFWNDMPLKKARNNRSVNIAKLKQLFKLIGNIKLVKTGDFWNLEFDQTVTFPLFELKVLLEKDQSIENLKEITKILKNGKLLYGTDYSWIEEMMAQITNGIIEKLYNYLTSETLSLTVKDKLKISDLILKYDALNEEAIHIKCQIYTSQGMHSMAKDTFEKFEQEYSLLYNEKFDLDYNEFLKSDLTSNQI</sequence>
<evidence type="ECO:0000256" key="1">
    <source>
        <dbReference type="SAM" id="Phobius"/>
    </source>
</evidence>
<keyword evidence="1" id="KW-0812">Transmembrane</keyword>
<keyword evidence="1" id="KW-0472">Membrane</keyword>
<dbReference type="InterPro" id="IPR011043">
    <property type="entry name" value="Gal_Oxase/kelch_b-propeller"/>
</dbReference>
<keyword evidence="1" id="KW-1133">Transmembrane helix</keyword>
<gene>
    <name evidence="2" type="ORF">HGP29_20060</name>
</gene>
<reference evidence="2 3" key="1">
    <citation type="submission" date="2020-04" db="EMBL/GenBank/DDBJ databases">
        <title>Flammeovirga sp. SR4, a novel species isolated from seawater.</title>
        <authorList>
            <person name="Wang X."/>
        </authorList>
    </citation>
    <scope>NUCLEOTIDE SEQUENCE [LARGE SCALE GENOMIC DNA]</scope>
    <source>
        <strain evidence="2 3">SR4</strain>
    </source>
</reference>
<dbReference type="EMBL" id="JABAIL010000006">
    <property type="protein sequence ID" value="NLR93503.1"/>
    <property type="molecule type" value="Genomic_DNA"/>
</dbReference>
<evidence type="ECO:0008006" key="4">
    <source>
        <dbReference type="Google" id="ProtNLM"/>
    </source>
</evidence>
<dbReference type="Proteomes" id="UP000585050">
    <property type="component" value="Unassembled WGS sequence"/>
</dbReference>
<comment type="caution">
    <text evidence="2">The sequence shown here is derived from an EMBL/GenBank/DDBJ whole genome shotgun (WGS) entry which is preliminary data.</text>
</comment>
<dbReference type="InterPro" id="IPR015915">
    <property type="entry name" value="Kelch-typ_b-propeller"/>
</dbReference>
<accession>A0A7X8SNP3</accession>
<dbReference type="PANTHER" id="PTHR35807">
    <property type="entry name" value="TRANSCRIPTIONAL REGULATOR REDD-RELATED"/>
    <property type="match status" value="1"/>
</dbReference>
<dbReference type="InterPro" id="IPR051677">
    <property type="entry name" value="AfsR-DnrI-RedD_regulator"/>
</dbReference>
<evidence type="ECO:0000313" key="2">
    <source>
        <dbReference type="EMBL" id="NLR93503.1"/>
    </source>
</evidence>
<proteinExistence type="predicted"/>